<dbReference type="InterPro" id="IPR000064">
    <property type="entry name" value="NLP_P60_dom"/>
</dbReference>
<dbReference type="SUPFAM" id="SSF54001">
    <property type="entry name" value="Cysteine proteinases"/>
    <property type="match status" value="1"/>
</dbReference>
<dbReference type="Gene3D" id="3.90.1720.10">
    <property type="entry name" value="endopeptidase domain like (from Nostoc punctiforme)"/>
    <property type="match status" value="1"/>
</dbReference>
<dbReference type="PROSITE" id="PS51935">
    <property type="entry name" value="NLPC_P60"/>
    <property type="match status" value="1"/>
</dbReference>
<gene>
    <name evidence="8" type="primary">spl</name>
    <name evidence="8" type="ORF">GCM10011398_08030</name>
</gene>
<dbReference type="SUPFAM" id="SSF57997">
    <property type="entry name" value="Tropomyosin"/>
    <property type="match status" value="1"/>
</dbReference>
<keyword evidence="4" id="KW-0378">Hydrolase</keyword>
<reference evidence="8" key="2">
    <citation type="submission" date="2020-09" db="EMBL/GenBank/DDBJ databases">
        <authorList>
            <person name="Sun Q."/>
            <person name="Zhou Y."/>
        </authorList>
    </citation>
    <scope>NUCLEOTIDE SEQUENCE</scope>
    <source>
        <strain evidence="8">CGMCC 1.12754</strain>
    </source>
</reference>
<evidence type="ECO:0000256" key="2">
    <source>
        <dbReference type="ARBA" id="ARBA00022670"/>
    </source>
</evidence>
<evidence type="ECO:0000256" key="6">
    <source>
        <dbReference type="SAM" id="Coils"/>
    </source>
</evidence>
<evidence type="ECO:0000313" key="8">
    <source>
        <dbReference type="EMBL" id="GGG66776.1"/>
    </source>
</evidence>
<dbReference type="AlphaFoldDB" id="A0A917LZA7"/>
<reference evidence="8" key="1">
    <citation type="journal article" date="2014" name="Int. J. Syst. Evol. Microbiol.">
        <title>Complete genome sequence of Corynebacterium casei LMG S-19264T (=DSM 44701T), isolated from a smear-ripened cheese.</title>
        <authorList>
            <consortium name="US DOE Joint Genome Institute (JGI-PGF)"/>
            <person name="Walter F."/>
            <person name="Albersmeier A."/>
            <person name="Kalinowski J."/>
            <person name="Ruckert C."/>
        </authorList>
    </citation>
    <scope>NUCLEOTIDE SEQUENCE</scope>
    <source>
        <strain evidence="8">CGMCC 1.12754</strain>
    </source>
</reference>
<dbReference type="InterPro" id="IPR038765">
    <property type="entry name" value="Papain-like_cys_pep_sf"/>
</dbReference>
<evidence type="ECO:0000256" key="4">
    <source>
        <dbReference type="ARBA" id="ARBA00022801"/>
    </source>
</evidence>
<sequence length="376" mass="41090">MSSTFLTGTAYAERSASQISDERSEIKADLSDAEAKIADALVDLKDLEKQINQVDDALAENEKQMKETKDKIASTKKEVDKLEKEIVKLEAEIEKRYEILRNRIVSYQQSGGDISYLEVIFGSKDFGDFISRVSAVSKIADSDTDLMKQQEEAKAELEEKQDKVKKKLNGLKDMKVELEGMQSLIVEQRKQNEKKKEELKDKVQDLKDLKAELKVKDSNLAAIQAEVNRSVAASKSSDGGKLTQLSSKAPAKASSGSLSTAINAGYKYLGVPYVWGGGSPSGFDCSGFVSWAFAQAGISIPSSTAGLQYTGSKVSYSNIQPGDLVFFNTYKTNGHVGIYVGGGKFIGSQNSTGLAVADMTSGYWKNHFAGHVRRVR</sequence>
<accession>A0A917LZA7</accession>
<feature type="coiled-coil region" evidence="6">
    <location>
        <begin position="140"/>
        <end position="226"/>
    </location>
</feature>
<evidence type="ECO:0000313" key="9">
    <source>
        <dbReference type="Proteomes" id="UP000622860"/>
    </source>
</evidence>
<dbReference type="InterPro" id="IPR051202">
    <property type="entry name" value="Peptidase_C40"/>
</dbReference>
<evidence type="ECO:0000256" key="5">
    <source>
        <dbReference type="ARBA" id="ARBA00022807"/>
    </source>
</evidence>
<dbReference type="PANTHER" id="PTHR47053:SF1">
    <property type="entry name" value="MUREIN DD-ENDOPEPTIDASE MEPH-RELATED"/>
    <property type="match status" value="1"/>
</dbReference>
<dbReference type="Pfam" id="PF24568">
    <property type="entry name" value="CC_PcsB"/>
    <property type="match status" value="1"/>
</dbReference>
<dbReference type="InterPro" id="IPR057309">
    <property type="entry name" value="PcsB_CC"/>
</dbReference>
<comment type="similarity">
    <text evidence="1">Belongs to the peptidase C40 family.</text>
</comment>
<keyword evidence="6" id="KW-0175">Coiled coil</keyword>
<dbReference type="Gene3D" id="6.10.250.3150">
    <property type="match status" value="1"/>
</dbReference>
<keyword evidence="2" id="KW-0645">Protease</keyword>
<keyword evidence="3" id="KW-0732">Signal</keyword>
<evidence type="ECO:0000256" key="3">
    <source>
        <dbReference type="ARBA" id="ARBA00022729"/>
    </source>
</evidence>
<dbReference type="Proteomes" id="UP000622860">
    <property type="component" value="Unassembled WGS sequence"/>
</dbReference>
<dbReference type="Pfam" id="PF00877">
    <property type="entry name" value="NLPC_P60"/>
    <property type="match status" value="1"/>
</dbReference>
<dbReference type="PANTHER" id="PTHR47053">
    <property type="entry name" value="MUREIN DD-ENDOPEPTIDASE MEPH-RELATED"/>
    <property type="match status" value="1"/>
</dbReference>
<protein>
    <submittedName>
        <fullName evidence="8">Peptidase P60</fullName>
    </submittedName>
</protein>
<organism evidence="8 9">
    <name type="scientific">Virgibacillus oceani</name>
    <dbReference type="NCBI Taxonomy" id="1479511"/>
    <lineage>
        <taxon>Bacteria</taxon>
        <taxon>Bacillati</taxon>
        <taxon>Bacillota</taxon>
        <taxon>Bacilli</taxon>
        <taxon>Bacillales</taxon>
        <taxon>Bacillaceae</taxon>
        <taxon>Virgibacillus</taxon>
    </lineage>
</organism>
<dbReference type="GO" id="GO:0008234">
    <property type="term" value="F:cysteine-type peptidase activity"/>
    <property type="evidence" value="ECO:0007669"/>
    <property type="project" value="UniProtKB-KW"/>
</dbReference>
<feature type="coiled-coil region" evidence="6">
    <location>
        <begin position="16"/>
        <end position="110"/>
    </location>
</feature>
<name>A0A917LZA7_9BACI</name>
<proteinExistence type="inferred from homology"/>
<feature type="domain" description="NlpC/P60" evidence="7">
    <location>
        <begin position="255"/>
        <end position="375"/>
    </location>
</feature>
<keyword evidence="5" id="KW-0788">Thiol protease</keyword>
<evidence type="ECO:0000256" key="1">
    <source>
        <dbReference type="ARBA" id="ARBA00007074"/>
    </source>
</evidence>
<evidence type="ECO:0000259" key="7">
    <source>
        <dbReference type="PROSITE" id="PS51935"/>
    </source>
</evidence>
<comment type="caution">
    <text evidence="8">The sequence shown here is derived from an EMBL/GenBank/DDBJ whole genome shotgun (WGS) entry which is preliminary data.</text>
</comment>
<keyword evidence="9" id="KW-1185">Reference proteome</keyword>
<dbReference type="EMBL" id="BMFR01000002">
    <property type="protein sequence ID" value="GGG66776.1"/>
    <property type="molecule type" value="Genomic_DNA"/>
</dbReference>
<dbReference type="GO" id="GO:0006508">
    <property type="term" value="P:proteolysis"/>
    <property type="evidence" value="ECO:0007669"/>
    <property type="project" value="UniProtKB-KW"/>
</dbReference>